<gene>
    <name evidence="1" type="ORF">TUM19329_27270</name>
</gene>
<keyword evidence="2" id="KW-1185">Reference proteome</keyword>
<evidence type="ECO:0000313" key="1">
    <source>
        <dbReference type="EMBL" id="BCA96366.1"/>
    </source>
</evidence>
<protein>
    <submittedName>
        <fullName evidence="1">Uncharacterized protein</fullName>
    </submittedName>
</protein>
<dbReference type="KEGG" id="lant:TUM19329_27270"/>
<dbReference type="EMBL" id="AP022839">
    <property type="protein sequence ID" value="BCA96366.1"/>
    <property type="molecule type" value="Genomic_DNA"/>
</dbReference>
<evidence type="ECO:0000313" key="2">
    <source>
        <dbReference type="Proteomes" id="UP000502894"/>
    </source>
</evidence>
<reference evidence="1" key="1">
    <citation type="journal article" date="2020" name="Microbiol. Resour. Announc.">
        <title>Complete Genome Sequence of Novel Psychrotolerant Legionella Strain TUM19329, Isolated from Antarctic Lake Sediment.</title>
        <authorList>
            <person name="Shimada S."/>
            <person name="Nakai R."/>
            <person name="Aoki K."/>
            <person name="Shimoeda N."/>
            <person name="Ohno G."/>
            <person name="Miyazaki Y."/>
            <person name="Kudoh S."/>
            <person name="Imura S."/>
            <person name="Watanabe K."/>
            <person name="Ishii Y."/>
            <person name="Tateda K."/>
        </authorList>
    </citation>
    <scope>NUCLEOTIDE SEQUENCE [LARGE SCALE GENOMIC DNA]</scope>
    <source>
        <strain evidence="1">TUM19329</strain>
    </source>
</reference>
<accession>A0A6F8T8R1</accession>
<dbReference type="Proteomes" id="UP000502894">
    <property type="component" value="Chromosome"/>
</dbReference>
<sequence length="79" mass="8174">MQYLLKLHTTVAITIVGIAGTMVIATTGTPDTVTTGIPDTVTTDIAGIGTGADKSLNSTHTTSVRCLNLADVQMDNKIN</sequence>
<name>A0A6F8T8R1_9GAMM</name>
<organism evidence="1 2">
    <name type="scientific">Legionella antarctica</name>
    <dbReference type="NCBI Taxonomy" id="2708020"/>
    <lineage>
        <taxon>Bacteria</taxon>
        <taxon>Pseudomonadati</taxon>
        <taxon>Pseudomonadota</taxon>
        <taxon>Gammaproteobacteria</taxon>
        <taxon>Legionellales</taxon>
        <taxon>Legionellaceae</taxon>
        <taxon>Legionella</taxon>
    </lineage>
</organism>
<dbReference type="AlphaFoldDB" id="A0A6F8T8R1"/>
<proteinExistence type="predicted"/>